<dbReference type="EMBL" id="CP038799">
    <property type="protein sequence ID" value="QIV81915.1"/>
    <property type="molecule type" value="Genomic_DNA"/>
</dbReference>
<dbReference type="InterPro" id="IPR050482">
    <property type="entry name" value="Sensor_HK_TwoCompSys"/>
</dbReference>
<dbReference type="AlphaFoldDB" id="A0A6H0S6F0"/>
<feature type="transmembrane region" description="Helical" evidence="9">
    <location>
        <begin position="184"/>
        <end position="203"/>
    </location>
</feature>
<dbReference type="SUPFAM" id="SSF55874">
    <property type="entry name" value="ATPase domain of HSP90 chaperone/DNA topoisomerase II/histidine kinase"/>
    <property type="match status" value="1"/>
</dbReference>
<dbReference type="PANTHER" id="PTHR24421:SF37">
    <property type="entry name" value="SENSOR HISTIDINE KINASE NARS"/>
    <property type="match status" value="1"/>
</dbReference>
<name>A0A6H0S6F0_9MYCO</name>
<feature type="transmembrane region" description="Helical" evidence="9">
    <location>
        <begin position="144"/>
        <end position="164"/>
    </location>
</feature>
<feature type="domain" description="Histidine kinase" evidence="10">
    <location>
        <begin position="327"/>
        <end position="418"/>
    </location>
</feature>
<evidence type="ECO:0000256" key="2">
    <source>
        <dbReference type="ARBA" id="ARBA00022475"/>
    </source>
</evidence>
<gene>
    <name evidence="11" type="ORF">EXE63_14250</name>
</gene>
<evidence type="ECO:0000256" key="5">
    <source>
        <dbReference type="ARBA" id="ARBA00022777"/>
    </source>
</evidence>
<dbReference type="PANTHER" id="PTHR24421">
    <property type="entry name" value="NITRATE/NITRITE SENSOR PROTEIN NARX-RELATED"/>
    <property type="match status" value="1"/>
</dbReference>
<evidence type="ECO:0000313" key="12">
    <source>
        <dbReference type="Proteomes" id="UP000501849"/>
    </source>
</evidence>
<dbReference type="GO" id="GO:0016301">
    <property type="term" value="F:kinase activity"/>
    <property type="evidence" value="ECO:0007669"/>
    <property type="project" value="UniProtKB-KW"/>
</dbReference>
<dbReference type="KEGG" id="mfre:EXE63_14250"/>
<dbReference type="GO" id="GO:0000160">
    <property type="term" value="P:phosphorelay signal transduction system"/>
    <property type="evidence" value="ECO:0007669"/>
    <property type="project" value="UniProtKB-KW"/>
</dbReference>
<dbReference type="Pfam" id="PF02518">
    <property type="entry name" value="HATPase_c"/>
    <property type="match status" value="1"/>
</dbReference>
<evidence type="ECO:0000256" key="8">
    <source>
        <dbReference type="ARBA" id="ARBA00023136"/>
    </source>
</evidence>
<evidence type="ECO:0000313" key="11">
    <source>
        <dbReference type="EMBL" id="QIV81915.1"/>
    </source>
</evidence>
<keyword evidence="8 9" id="KW-0472">Membrane</keyword>
<evidence type="ECO:0000256" key="3">
    <source>
        <dbReference type="ARBA" id="ARBA00022679"/>
    </source>
</evidence>
<dbReference type="InterPro" id="IPR003594">
    <property type="entry name" value="HATPase_dom"/>
</dbReference>
<evidence type="ECO:0000256" key="7">
    <source>
        <dbReference type="ARBA" id="ARBA00023012"/>
    </source>
</evidence>
<protein>
    <submittedName>
        <fullName evidence="11">Sensor histidine kinase</fullName>
    </submittedName>
</protein>
<dbReference type="CDD" id="cd16917">
    <property type="entry name" value="HATPase_UhpB-NarQ-NarX-like"/>
    <property type="match status" value="1"/>
</dbReference>
<dbReference type="SMART" id="SM00387">
    <property type="entry name" value="HATPase_c"/>
    <property type="match status" value="1"/>
</dbReference>
<dbReference type="Gene3D" id="3.30.565.10">
    <property type="entry name" value="Histidine kinase-like ATPase, C-terminal domain"/>
    <property type="match status" value="1"/>
</dbReference>
<keyword evidence="4 9" id="KW-0812">Transmembrane</keyword>
<dbReference type="GO" id="GO:0005886">
    <property type="term" value="C:plasma membrane"/>
    <property type="evidence" value="ECO:0007669"/>
    <property type="project" value="UniProtKB-SubCell"/>
</dbReference>
<accession>A0A6H0S6F0</accession>
<evidence type="ECO:0000256" key="4">
    <source>
        <dbReference type="ARBA" id="ARBA00022692"/>
    </source>
</evidence>
<comment type="subcellular location">
    <subcellularLocation>
        <location evidence="1">Cell membrane</location>
        <topology evidence="1">Multi-pass membrane protein</topology>
    </subcellularLocation>
</comment>
<keyword evidence="3" id="KW-0808">Transferase</keyword>
<proteinExistence type="predicted"/>
<evidence type="ECO:0000256" key="6">
    <source>
        <dbReference type="ARBA" id="ARBA00022989"/>
    </source>
</evidence>
<feature type="transmembrane region" description="Helical" evidence="9">
    <location>
        <begin position="70"/>
        <end position="90"/>
    </location>
</feature>
<dbReference type="InterPro" id="IPR005467">
    <property type="entry name" value="His_kinase_dom"/>
</dbReference>
<reference evidence="11 12" key="1">
    <citation type="submission" date="2019-04" db="EMBL/GenBank/DDBJ databases">
        <title>Draft, Whole-Genome Sequence of the Anthracene-degrading Mycobacterium frederiksbergense LB501T, Isolated from a Polycyclic Aromatic Hydrocarbon (PAH)-Contaminated Soil.</title>
        <authorList>
            <person name="Augelletti F."/>
        </authorList>
    </citation>
    <scope>NUCLEOTIDE SEQUENCE [LARGE SCALE GENOMIC DNA]</scope>
    <source>
        <strain evidence="11 12">LB 501T</strain>
    </source>
</reference>
<sequence length="418" mass="45058">MCNGSTRSSASAIGGPRWPRRCAASCSTDVTRLVEFFAAEPVRVSAVLRLPLIALIAVLVWIWEVDHWLPGLYAVVLGGYAAAAVVWLLAVLNGPLPRWADWASTGVDVLLIVVLCVVSGGATAALLPVFFLLPISVAFQDRPLLTAIIGTVTAGAYLAVWIVYSKRDDRIGLPDMVYTHFGFLLWLAVATTALCLVLSLRAARVRTLLEVRRQLVAEAMQADERQNREVAETLHDGPLQTLLAARMEVDLLRDTHPDPALDMVYDALQDTAALLRSTVTELHPQVLAQLGLAPAIRELLRQFESRGGYTVSADLEDVGKPESQTLLHRAARELLANIHKHAGATEVAVTLRRVGDRVVLVVSDDGPGFDPAVIATRLEEGHIGLGSLLARFEAMGGALEIDSMSGRGTVITVTSPPE</sequence>
<evidence type="ECO:0000256" key="1">
    <source>
        <dbReference type="ARBA" id="ARBA00004651"/>
    </source>
</evidence>
<evidence type="ECO:0000256" key="9">
    <source>
        <dbReference type="SAM" id="Phobius"/>
    </source>
</evidence>
<organism evidence="11 12">
    <name type="scientific">Mycolicibacterium frederiksbergense</name>
    <dbReference type="NCBI Taxonomy" id="117567"/>
    <lineage>
        <taxon>Bacteria</taxon>
        <taxon>Bacillati</taxon>
        <taxon>Actinomycetota</taxon>
        <taxon>Actinomycetes</taxon>
        <taxon>Mycobacteriales</taxon>
        <taxon>Mycobacteriaceae</taxon>
        <taxon>Mycolicibacterium</taxon>
    </lineage>
</organism>
<keyword evidence="5 11" id="KW-0418">Kinase</keyword>
<keyword evidence="6 9" id="KW-1133">Transmembrane helix</keyword>
<dbReference type="Proteomes" id="UP000501849">
    <property type="component" value="Chromosome"/>
</dbReference>
<keyword evidence="7" id="KW-0902">Two-component regulatory system</keyword>
<keyword evidence="12" id="KW-1185">Reference proteome</keyword>
<feature type="transmembrane region" description="Helical" evidence="9">
    <location>
        <begin position="46"/>
        <end position="63"/>
    </location>
</feature>
<feature type="transmembrane region" description="Helical" evidence="9">
    <location>
        <begin position="110"/>
        <end position="132"/>
    </location>
</feature>
<dbReference type="PROSITE" id="PS50109">
    <property type="entry name" value="HIS_KIN"/>
    <property type="match status" value="1"/>
</dbReference>
<dbReference type="InterPro" id="IPR036890">
    <property type="entry name" value="HATPase_C_sf"/>
</dbReference>
<keyword evidence="2" id="KW-1003">Cell membrane</keyword>
<evidence type="ECO:0000259" key="10">
    <source>
        <dbReference type="PROSITE" id="PS50109"/>
    </source>
</evidence>